<accession>A0ABY4JSZ0</accession>
<name>A0ABY4JSZ0_9BACI</name>
<organism evidence="2 3">
    <name type="scientific">Gottfriedia acidiceleris</name>
    <dbReference type="NCBI Taxonomy" id="371036"/>
    <lineage>
        <taxon>Bacteria</taxon>
        <taxon>Bacillati</taxon>
        <taxon>Bacillota</taxon>
        <taxon>Bacilli</taxon>
        <taxon>Bacillales</taxon>
        <taxon>Bacillaceae</taxon>
        <taxon>Gottfriedia</taxon>
    </lineage>
</organism>
<gene>
    <name evidence="2" type="ORF">MY490_06275</name>
</gene>
<feature type="region of interest" description="Disordered" evidence="1">
    <location>
        <begin position="1"/>
        <end position="22"/>
    </location>
</feature>
<reference evidence="2 3" key="1">
    <citation type="submission" date="2022-04" db="EMBL/GenBank/DDBJ databases">
        <title>Mechanism of arsenic methylation and mitigation arsenic toxicity by Bacillus sp. LH14 from an Arsenic-Contaminated Paddy Soil.</title>
        <authorList>
            <person name="Wang D."/>
        </authorList>
    </citation>
    <scope>NUCLEOTIDE SEQUENCE [LARGE SCALE GENOMIC DNA]</scope>
    <source>
        <strain evidence="2 3">LH14</strain>
    </source>
</reference>
<dbReference type="EMBL" id="CP096034">
    <property type="protein sequence ID" value="UPM55445.1"/>
    <property type="molecule type" value="Genomic_DNA"/>
</dbReference>
<evidence type="ECO:0000313" key="2">
    <source>
        <dbReference type="EMBL" id="UPM55445.1"/>
    </source>
</evidence>
<dbReference type="RefSeq" id="WP_248268457.1">
    <property type="nucleotide sequence ID" value="NZ_CP096034.1"/>
</dbReference>
<evidence type="ECO:0000256" key="1">
    <source>
        <dbReference type="SAM" id="MobiDB-lite"/>
    </source>
</evidence>
<sequence length="59" mass="6209">MKMAKDEAKQEANKAGADPNNLVIEDIEDGPLAYLPGNATRVGVKAAGDLAQDEVNELV</sequence>
<keyword evidence="3" id="KW-1185">Reference proteome</keyword>
<proteinExistence type="predicted"/>
<protein>
    <submittedName>
        <fullName evidence="2">Uncharacterized protein</fullName>
    </submittedName>
</protein>
<evidence type="ECO:0000313" key="3">
    <source>
        <dbReference type="Proteomes" id="UP000830639"/>
    </source>
</evidence>
<dbReference type="Proteomes" id="UP000830639">
    <property type="component" value="Chromosome"/>
</dbReference>
<feature type="compositionally biased region" description="Basic and acidic residues" evidence="1">
    <location>
        <begin position="1"/>
        <end position="12"/>
    </location>
</feature>